<dbReference type="Pfam" id="PF11774">
    <property type="entry name" value="Lsr2"/>
    <property type="match status" value="1"/>
</dbReference>
<comment type="caution">
    <text evidence="5">The sequence shown here is derived from an EMBL/GenBank/DDBJ whole genome shotgun (WGS) entry which is preliminary data.</text>
</comment>
<dbReference type="Gene3D" id="3.30.60.230">
    <property type="entry name" value="Lsr2, dimerization domain"/>
    <property type="match status" value="1"/>
</dbReference>
<gene>
    <name evidence="5" type="ORF">QRT03_16890</name>
</gene>
<evidence type="ECO:0000313" key="5">
    <source>
        <dbReference type="EMBL" id="MDL5157644.1"/>
    </source>
</evidence>
<dbReference type="InterPro" id="IPR042261">
    <property type="entry name" value="Lsr2-like_dimerization"/>
</dbReference>
<dbReference type="InterPro" id="IPR024412">
    <property type="entry name" value="Lsr2_dim_dom"/>
</dbReference>
<dbReference type="EMBL" id="JASVWF010000003">
    <property type="protein sequence ID" value="MDL5157644.1"/>
    <property type="molecule type" value="Genomic_DNA"/>
</dbReference>
<organism evidence="5 6">
    <name type="scientific">Actinomycetospora termitidis</name>
    <dbReference type="NCBI Taxonomy" id="3053470"/>
    <lineage>
        <taxon>Bacteria</taxon>
        <taxon>Bacillati</taxon>
        <taxon>Actinomycetota</taxon>
        <taxon>Actinomycetes</taxon>
        <taxon>Pseudonocardiales</taxon>
        <taxon>Pseudonocardiaceae</taxon>
        <taxon>Actinomycetospora</taxon>
    </lineage>
</organism>
<dbReference type="InterPro" id="IPR055370">
    <property type="entry name" value="Lsr2_DNA-bd"/>
</dbReference>
<evidence type="ECO:0000256" key="1">
    <source>
        <dbReference type="ARBA" id="ARBA00023125"/>
    </source>
</evidence>
<dbReference type="RefSeq" id="WP_286054092.1">
    <property type="nucleotide sequence ID" value="NZ_JASVWF010000003.1"/>
</dbReference>
<evidence type="ECO:0000313" key="6">
    <source>
        <dbReference type="Proteomes" id="UP001231924"/>
    </source>
</evidence>
<proteinExistence type="predicted"/>
<evidence type="ECO:0000256" key="2">
    <source>
        <dbReference type="SAM" id="MobiDB-lite"/>
    </source>
</evidence>
<keyword evidence="6" id="KW-1185">Reference proteome</keyword>
<dbReference type="Pfam" id="PF23359">
    <property type="entry name" value="Lsr2_DNA-bd"/>
    <property type="match status" value="1"/>
</dbReference>
<evidence type="ECO:0000259" key="3">
    <source>
        <dbReference type="Pfam" id="PF11774"/>
    </source>
</evidence>
<feature type="compositionally biased region" description="Low complexity" evidence="2">
    <location>
        <begin position="65"/>
        <end position="77"/>
    </location>
</feature>
<sequence length="123" mass="13344">MAQKVVVTLVDDLDESEADETVEFGIDGTSYEIDLSDSNAAKLRDELADYVAHARKVSGRRRSGGARAASAPSAPARKGGGRASVDREQNQAIREWARKNDFTVSERGRIPSEVSEAYHKAHG</sequence>
<reference evidence="5 6" key="1">
    <citation type="submission" date="2023-06" db="EMBL/GenBank/DDBJ databases">
        <title>Actinomycetospora Odt1-22.</title>
        <authorList>
            <person name="Supong K."/>
        </authorList>
    </citation>
    <scope>NUCLEOTIDE SEQUENCE [LARGE SCALE GENOMIC DNA]</scope>
    <source>
        <strain evidence="5 6">Odt1-22</strain>
    </source>
</reference>
<dbReference type="Gene3D" id="4.10.320.10">
    <property type="entry name" value="E3-binding domain"/>
    <property type="match status" value="1"/>
</dbReference>
<feature type="region of interest" description="Disordered" evidence="2">
    <location>
        <begin position="58"/>
        <end position="91"/>
    </location>
</feature>
<accession>A0ABT7MAF3</accession>
<dbReference type="InterPro" id="IPR036625">
    <property type="entry name" value="E3-bd_dom_sf"/>
</dbReference>
<dbReference type="Proteomes" id="UP001231924">
    <property type="component" value="Unassembled WGS sequence"/>
</dbReference>
<keyword evidence="1" id="KW-0238">DNA-binding</keyword>
<name>A0ABT7MAF3_9PSEU</name>
<feature type="domain" description="Lsr2 DNA-binding" evidence="4">
    <location>
        <begin position="86"/>
        <end position="121"/>
    </location>
</feature>
<evidence type="ECO:0000259" key="4">
    <source>
        <dbReference type="Pfam" id="PF23359"/>
    </source>
</evidence>
<protein>
    <submittedName>
        <fullName evidence="5">Lsr2 family protein</fullName>
    </submittedName>
</protein>
<feature type="domain" description="Lsr2 dimerization" evidence="3">
    <location>
        <begin position="1"/>
        <end position="57"/>
    </location>
</feature>